<evidence type="ECO:0000313" key="1">
    <source>
        <dbReference type="EMBL" id="KAI5317873.1"/>
    </source>
</evidence>
<sequence length="77" mass="8125">MDDKLAVDEDDTKKGAVGEVAAKVVGQVAGAIEQATTVAEQATTVAEQATTVAEQDAFWQFSYISLMKLLAVALRLP</sequence>
<dbReference type="EMBL" id="JAJFAZ020000007">
    <property type="protein sequence ID" value="KAI5317873.1"/>
    <property type="molecule type" value="Genomic_DNA"/>
</dbReference>
<reference evidence="1 2" key="1">
    <citation type="journal article" date="2022" name="G3 (Bethesda)">
        <title>Whole-genome sequence and methylome profiling of the almond [Prunus dulcis (Mill.) D.A. Webb] cultivar 'Nonpareil'.</title>
        <authorList>
            <person name="D'Amico-Willman K.M."/>
            <person name="Ouma W.Z."/>
            <person name="Meulia T."/>
            <person name="Sideli G.M."/>
            <person name="Gradziel T.M."/>
            <person name="Fresnedo-Ramirez J."/>
        </authorList>
    </citation>
    <scope>NUCLEOTIDE SEQUENCE [LARGE SCALE GENOMIC DNA]</scope>
    <source>
        <strain evidence="1">Clone GOH B32 T37-40</strain>
    </source>
</reference>
<organism evidence="1 2">
    <name type="scientific">Prunus dulcis</name>
    <name type="common">Almond</name>
    <name type="synonym">Amygdalus dulcis</name>
    <dbReference type="NCBI Taxonomy" id="3755"/>
    <lineage>
        <taxon>Eukaryota</taxon>
        <taxon>Viridiplantae</taxon>
        <taxon>Streptophyta</taxon>
        <taxon>Embryophyta</taxon>
        <taxon>Tracheophyta</taxon>
        <taxon>Spermatophyta</taxon>
        <taxon>Magnoliopsida</taxon>
        <taxon>eudicotyledons</taxon>
        <taxon>Gunneridae</taxon>
        <taxon>Pentapetalae</taxon>
        <taxon>rosids</taxon>
        <taxon>fabids</taxon>
        <taxon>Rosales</taxon>
        <taxon>Rosaceae</taxon>
        <taxon>Amygdaloideae</taxon>
        <taxon>Amygdaleae</taxon>
        <taxon>Prunus</taxon>
    </lineage>
</organism>
<protein>
    <submittedName>
        <fullName evidence="1">Uncharacterized protein</fullName>
    </submittedName>
</protein>
<keyword evidence="2" id="KW-1185">Reference proteome</keyword>
<proteinExistence type="predicted"/>
<gene>
    <name evidence="1" type="ORF">L3X38_037580</name>
</gene>
<name>A0AAD4YRD3_PRUDU</name>
<comment type="caution">
    <text evidence="1">The sequence shown here is derived from an EMBL/GenBank/DDBJ whole genome shotgun (WGS) entry which is preliminary data.</text>
</comment>
<accession>A0AAD4YRD3</accession>
<dbReference type="Proteomes" id="UP001054821">
    <property type="component" value="Chromosome 7"/>
</dbReference>
<dbReference type="AlphaFoldDB" id="A0AAD4YRD3"/>
<evidence type="ECO:0000313" key="2">
    <source>
        <dbReference type="Proteomes" id="UP001054821"/>
    </source>
</evidence>